<dbReference type="SUPFAM" id="SSF53335">
    <property type="entry name" value="S-adenosyl-L-methionine-dependent methyltransferases"/>
    <property type="match status" value="1"/>
</dbReference>
<feature type="region of interest" description="Disordered" evidence="1">
    <location>
        <begin position="1"/>
        <end position="33"/>
    </location>
</feature>
<gene>
    <name evidence="3" type="ORF">A1Q1_03308</name>
</gene>
<dbReference type="AlphaFoldDB" id="J6EYC6"/>
<organism evidence="3 4">
    <name type="scientific">Trichosporon asahii var. asahii (strain ATCC 90039 / CBS 2479 / JCM 2466 / KCTC 7840 / NBRC 103889/ NCYC 2677 / UAMH 7654)</name>
    <name type="common">Yeast</name>
    <dbReference type="NCBI Taxonomy" id="1186058"/>
    <lineage>
        <taxon>Eukaryota</taxon>
        <taxon>Fungi</taxon>
        <taxon>Dikarya</taxon>
        <taxon>Basidiomycota</taxon>
        <taxon>Agaricomycotina</taxon>
        <taxon>Tremellomycetes</taxon>
        <taxon>Trichosporonales</taxon>
        <taxon>Trichosporonaceae</taxon>
        <taxon>Trichosporon</taxon>
    </lineage>
</organism>
<dbReference type="CDD" id="cd02440">
    <property type="entry name" value="AdoMet_MTases"/>
    <property type="match status" value="1"/>
</dbReference>
<proteinExistence type="predicted"/>
<evidence type="ECO:0000313" key="4">
    <source>
        <dbReference type="Proteomes" id="UP000002748"/>
    </source>
</evidence>
<keyword evidence="3" id="KW-0489">Methyltransferase</keyword>
<evidence type="ECO:0000259" key="2">
    <source>
        <dbReference type="Pfam" id="PF13649"/>
    </source>
</evidence>
<dbReference type="VEuPathDB" id="FungiDB:A1Q1_03308"/>
<dbReference type="OrthoDB" id="2013972at2759"/>
<dbReference type="Pfam" id="PF13649">
    <property type="entry name" value="Methyltransf_25"/>
    <property type="match status" value="1"/>
</dbReference>
<sequence length="320" mass="34834">MAGRRQQELQSSERSSKAPRPNKSPIMVHPAPDGNIATGLSLVPGTESRQYHSKIESIYALPADGQEFDRLEAQHRLIGLLFGGTVSAPIELKTGSKVLDVGCGPGSWIKQVKTEHPEIEAYATDFADTFKPSDAQVKFVHGDILKGLPFEDDTFDLVHMRFFTGALKVSEWPVAAKELARITRPGGWVQMVEPDGTLRSERGITDAIADWNKRGMRGSLEKRGGEPNAGPKLHEFMAAAGLTNIDNKAKSAPMNSKVGPVGAHMNADYQALITTLAPVLAQSWDMTPAEVVEWGRKVMADCNSVEGFHNFHTAVGQKPQ</sequence>
<evidence type="ECO:0000313" key="3">
    <source>
        <dbReference type="EMBL" id="EJT47847.1"/>
    </source>
</evidence>
<dbReference type="InterPro" id="IPR029063">
    <property type="entry name" value="SAM-dependent_MTases_sf"/>
</dbReference>
<name>J6EYC6_TRIAS</name>
<feature type="domain" description="Methyltransferase" evidence="2">
    <location>
        <begin position="98"/>
        <end position="187"/>
    </location>
</feature>
<dbReference type="InterPro" id="IPR041698">
    <property type="entry name" value="Methyltransf_25"/>
</dbReference>
<protein>
    <submittedName>
        <fullName evidence="3">Methyltransferase type 11</fullName>
    </submittedName>
</protein>
<keyword evidence="3" id="KW-0808">Transferase</keyword>
<dbReference type="RefSeq" id="XP_014179063.1">
    <property type="nucleotide sequence ID" value="XM_014323588.1"/>
</dbReference>
<dbReference type="KEGG" id="tasa:A1Q1_03308"/>
<dbReference type="PANTHER" id="PTHR43591">
    <property type="entry name" value="METHYLTRANSFERASE"/>
    <property type="match status" value="1"/>
</dbReference>
<dbReference type="GO" id="GO:0008168">
    <property type="term" value="F:methyltransferase activity"/>
    <property type="evidence" value="ECO:0007669"/>
    <property type="project" value="UniProtKB-KW"/>
</dbReference>
<dbReference type="GO" id="GO:0032259">
    <property type="term" value="P:methylation"/>
    <property type="evidence" value="ECO:0007669"/>
    <property type="project" value="UniProtKB-KW"/>
</dbReference>
<evidence type="ECO:0000256" key="1">
    <source>
        <dbReference type="SAM" id="MobiDB-lite"/>
    </source>
</evidence>
<dbReference type="GeneID" id="25986821"/>
<dbReference type="Proteomes" id="UP000002748">
    <property type="component" value="Unassembled WGS sequence"/>
</dbReference>
<accession>J6EYC6</accession>
<dbReference type="PANTHER" id="PTHR43591:SF24">
    <property type="entry name" value="2-METHOXY-6-POLYPRENYL-1,4-BENZOQUINOL METHYLASE, MITOCHONDRIAL"/>
    <property type="match status" value="1"/>
</dbReference>
<reference evidence="3 4" key="1">
    <citation type="journal article" date="2012" name="Eukaryot. Cell">
        <title>Draft genome sequence of CBS 2479, the standard type strain of Trichosporon asahii.</title>
        <authorList>
            <person name="Yang R.Y."/>
            <person name="Li H.T."/>
            <person name="Zhu H."/>
            <person name="Zhou G.P."/>
            <person name="Wang M."/>
            <person name="Wang L."/>
        </authorList>
    </citation>
    <scope>NUCLEOTIDE SEQUENCE [LARGE SCALE GENOMIC DNA]</scope>
    <source>
        <strain evidence="4">ATCC 90039 / CBS 2479 / JCM 2466 / KCTC 7840 / NCYC 2677 / UAMH 7654</strain>
    </source>
</reference>
<dbReference type="HOGENOM" id="CLU_010595_2_0_1"/>
<dbReference type="EMBL" id="ALBS01000227">
    <property type="protein sequence ID" value="EJT47847.1"/>
    <property type="molecule type" value="Genomic_DNA"/>
</dbReference>
<dbReference type="Gene3D" id="3.40.50.150">
    <property type="entry name" value="Vaccinia Virus protein VP39"/>
    <property type="match status" value="1"/>
</dbReference>
<comment type="caution">
    <text evidence="3">The sequence shown here is derived from an EMBL/GenBank/DDBJ whole genome shotgun (WGS) entry which is preliminary data.</text>
</comment>